<evidence type="ECO:0000256" key="14">
    <source>
        <dbReference type="PIRSR" id="PIRSR000294-2"/>
    </source>
</evidence>
<dbReference type="GO" id="GO:0009055">
    <property type="term" value="F:electron transfer activity"/>
    <property type="evidence" value="ECO:0007669"/>
    <property type="project" value="InterPro"/>
</dbReference>
<dbReference type="GO" id="GO:0042597">
    <property type="term" value="C:periplasmic space"/>
    <property type="evidence" value="ECO:0007669"/>
    <property type="project" value="UniProtKB-SubCell"/>
</dbReference>
<dbReference type="Proteomes" id="UP000256845">
    <property type="component" value="Unassembled WGS sequence"/>
</dbReference>
<feature type="binding site" description="covalent" evidence="13">
    <location>
        <position position="228"/>
    </location>
    <ligand>
        <name>heme c</name>
        <dbReference type="ChEBI" id="CHEBI:61717"/>
        <label>2</label>
    </ligand>
</feature>
<evidence type="ECO:0000256" key="11">
    <source>
        <dbReference type="ARBA" id="ARBA00058991"/>
    </source>
</evidence>
<dbReference type="GO" id="GO:0020037">
    <property type="term" value="F:heme binding"/>
    <property type="evidence" value="ECO:0007669"/>
    <property type="project" value="InterPro"/>
</dbReference>
<dbReference type="PANTHER" id="PTHR30600:SF10">
    <property type="entry name" value="BLL6722 PROTEIN"/>
    <property type="match status" value="1"/>
</dbReference>
<comment type="PTM">
    <text evidence="13">Binds 2 heme groups per subunit.</text>
</comment>
<comment type="subcellular location">
    <subcellularLocation>
        <location evidence="1">Periplasm</location>
    </subcellularLocation>
</comment>
<evidence type="ECO:0000256" key="13">
    <source>
        <dbReference type="PIRSR" id="PIRSR000294-1"/>
    </source>
</evidence>
<accession>A0A3D9HYC0</accession>
<feature type="binding site" description="axial binding residue" evidence="14">
    <location>
        <position position="84"/>
    </location>
    <ligand>
        <name>heme c</name>
        <dbReference type="ChEBI" id="CHEBI:61717"/>
        <label>1</label>
    </ligand>
    <ligandPart>
        <name>Fe</name>
        <dbReference type="ChEBI" id="CHEBI:18248"/>
    </ligandPart>
</feature>
<keyword evidence="17" id="KW-1185">Reference proteome</keyword>
<keyword evidence="3" id="KW-0813">Transport</keyword>
<evidence type="ECO:0000256" key="9">
    <source>
        <dbReference type="ARBA" id="ARBA00023002"/>
    </source>
</evidence>
<feature type="binding site" description="covalent" evidence="13">
    <location>
        <position position="80"/>
    </location>
    <ligand>
        <name>heme c</name>
        <dbReference type="ChEBI" id="CHEBI:61717"/>
        <label>1</label>
    </ligand>
</feature>
<keyword evidence="10 14" id="KW-0408">Iron</keyword>
<evidence type="ECO:0000256" key="10">
    <source>
        <dbReference type="ARBA" id="ARBA00023004"/>
    </source>
</evidence>
<evidence type="ECO:0000256" key="4">
    <source>
        <dbReference type="ARBA" id="ARBA00022617"/>
    </source>
</evidence>
<dbReference type="InterPro" id="IPR009056">
    <property type="entry name" value="Cyt_c-like_dom"/>
</dbReference>
<comment type="cofactor">
    <cofactor evidence="13">
        <name>heme</name>
        <dbReference type="ChEBI" id="CHEBI:30413"/>
    </cofactor>
    <text evidence="13">Binds 2 heme groups.</text>
</comment>
<dbReference type="SUPFAM" id="SSF46626">
    <property type="entry name" value="Cytochrome c"/>
    <property type="match status" value="2"/>
</dbReference>
<keyword evidence="8" id="KW-0249">Electron transport</keyword>
<keyword evidence="16" id="KW-0575">Peroxidase</keyword>
<dbReference type="InterPro" id="IPR004852">
    <property type="entry name" value="Di-haem_cyt_c_peroxidsae"/>
</dbReference>
<evidence type="ECO:0000256" key="6">
    <source>
        <dbReference type="ARBA" id="ARBA00022729"/>
    </source>
</evidence>
<organism evidence="16 17">
    <name type="scientific">Aestuariispira insulae</name>
    <dbReference type="NCBI Taxonomy" id="1461337"/>
    <lineage>
        <taxon>Bacteria</taxon>
        <taxon>Pseudomonadati</taxon>
        <taxon>Pseudomonadota</taxon>
        <taxon>Alphaproteobacteria</taxon>
        <taxon>Rhodospirillales</taxon>
        <taxon>Kiloniellaceae</taxon>
        <taxon>Aestuariispira</taxon>
    </lineage>
</organism>
<dbReference type="PROSITE" id="PS51007">
    <property type="entry name" value="CYTC"/>
    <property type="match status" value="1"/>
</dbReference>
<dbReference type="EMBL" id="QRDW01000001">
    <property type="protein sequence ID" value="RED53906.1"/>
    <property type="molecule type" value="Genomic_DNA"/>
</dbReference>
<dbReference type="Gene3D" id="1.10.760.10">
    <property type="entry name" value="Cytochrome c-like domain"/>
    <property type="match status" value="2"/>
</dbReference>
<name>A0A3D9HYC0_9PROT</name>
<evidence type="ECO:0000259" key="15">
    <source>
        <dbReference type="PROSITE" id="PS51007"/>
    </source>
</evidence>
<feature type="domain" description="Cytochrome c" evidence="15">
    <location>
        <begin position="210"/>
        <end position="327"/>
    </location>
</feature>
<comment type="pathway">
    <text evidence="2">One-carbon metabolism; methylamine degradation.</text>
</comment>
<evidence type="ECO:0000256" key="2">
    <source>
        <dbReference type="ARBA" id="ARBA00004856"/>
    </source>
</evidence>
<keyword evidence="7" id="KW-0574">Periplasm</keyword>
<feature type="binding site" description="axial binding residue" evidence="14">
    <location>
        <position position="229"/>
    </location>
    <ligand>
        <name>heme c</name>
        <dbReference type="ChEBI" id="CHEBI:61717"/>
        <label>2</label>
    </ligand>
    <ligandPart>
        <name>Fe</name>
        <dbReference type="ChEBI" id="CHEBI:18248"/>
    </ligandPart>
</feature>
<evidence type="ECO:0000256" key="7">
    <source>
        <dbReference type="ARBA" id="ARBA00022764"/>
    </source>
</evidence>
<dbReference type="PIRSF" id="PIRSF000294">
    <property type="entry name" value="Cytochrome-c_peroxidase"/>
    <property type="match status" value="1"/>
</dbReference>
<reference evidence="16 17" key="1">
    <citation type="submission" date="2018-07" db="EMBL/GenBank/DDBJ databases">
        <title>Genomic Encyclopedia of Type Strains, Phase III (KMG-III): the genomes of soil and plant-associated and newly described type strains.</title>
        <authorList>
            <person name="Whitman W."/>
        </authorList>
    </citation>
    <scope>NUCLEOTIDE SEQUENCE [LARGE SCALE GENOMIC DNA]</scope>
    <source>
        <strain evidence="16 17">CECT 8488</strain>
    </source>
</reference>
<evidence type="ECO:0000313" key="16">
    <source>
        <dbReference type="EMBL" id="RED53906.1"/>
    </source>
</evidence>
<dbReference type="FunFam" id="1.10.760.10:FF:000019">
    <property type="entry name" value="Di-heme cytochrome C peroxidase"/>
    <property type="match status" value="1"/>
</dbReference>
<dbReference type="PANTHER" id="PTHR30600">
    <property type="entry name" value="CYTOCHROME C PEROXIDASE-RELATED"/>
    <property type="match status" value="1"/>
</dbReference>
<sequence>MQGGKPENMVIRRFVLAAAAVFIGLFAIPAVLMAQELSTVFARPQFDPVSAFNPASADKILLGRHLFFDPRLSARNDMACASCHQPEYFWADPKGVSSGSDGRPRPRRTPSLLDVGWQRSLTWDGRVDTLEGFVLQPVAHPKEMAQDLDLLVDELMEVPGYQRLFERAFPDEGVSLGGISLSIAAFLRTLRTGPSAFDRWIAGDADAISKEAEQGFYLFTGRAACSHCHSGWRFSDGGFHNIGTAKGNPGRGRYDRNDPLMVGAFRTPGLRNVAERSSFMHDGAFTSLEQVLDHYDCQCGMAEKQSWQVALDRNDKLKLLAFLKTLSDDQPVGDPIPIEGQPIP</sequence>
<protein>
    <recommendedName>
        <fullName evidence="12">Methylamine utilization protein MauG</fullName>
    </recommendedName>
</protein>
<feature type="binding site" description="covalent" evidence="13">
    <location>
        <position position="225"/>
    </location>
    <ligand>
        <name>heme c</name>
        <dbReference type="ChEBI" id="CHEBI:61717"/>
        <label>2</label>
    </ligand>
</feature>
<dbReference type="GO" id="GO:0004130">
    <property type="term" value="F:cytochrome-c peroxidase activity"/>
    <property type="evidence" value="ECO:0007669"/>
    <property type="project" value="TreeGrafter"/>
</dbReference>
<comment type="function">
    <text evidence="11">Involved in methylamine metabolism. Essential for the maturation of the beta subunit of MADH, presumably via a step in the biosynthesis of tryptophan tryptophylquinone (TTQ), the cofactor of MADH.</text>
</comment>
<dbReference type="InterPro" id="IPR026259">
    <property type="entry name" value="MauG/Cytc_peroxidase"/>
</dbReference>
<comment type="caution">
    <text evidence="16">The sequence shown here is derived from an EMBL/GenBank/DDBJ whole genome shotgun (WGS) entry which is preliminary data.</text>
</comment>
<evidence type="ECO:0000256" key="8">
    <source>
        <dbReference type="ARBA" id="ARBA00022982"/>
    </source>
</evidence>
<dbReference type="OrthoDB" id="9805202at2"/>
<keyword evidence="9" id="KW-0560">Oxidoreductase</keyword>
<gene>
    <name evidence="16" type="ORF">DFP90_101705</name>
</gene>
<evidence type="ECO:0000313" key="17">
    <source>
        <dbReference type="Proteomes" id="UP000256845"/>
    </source>
</evidence>
<feature type="binding site" description="covalent" evidence="13">
    <location>
        <position position="83"/>
    </location>
    <ligand>
        <name>heme c</name>
        <dbReference type="ChEBI" id="CHEBI:61717"/>
        <label>1</label>
    </ligand>
</feature>
<dbReference type="AlphaFoldDB" id="A0A3D9HYC0"/>
<keyword evidence="4 13" id="KW-0349">Heme</keyword>
<evidence type="ECO:0000256" key="12">
    <source>
        <dbReference type="ARBA" id="ARBA00073576"/>
    </source>
</evidence>
<dbReference type="InterPro" id="IPR036909">
    <property type="entry name" value="Cyt_c-like_dom_sf"/>
</dbReference>
<dbReference type="GO" id="GO:0046872">
    <property type="term" value="F:metal ion binding"/>
    <property type="evidence" value="ECO:0007669"/>
    <property type="project" value="UniProtKB-KW"/>
</dbReference>
<evidence type="ECO:0000256" key="1">
    <source>
        <dbReference type="ARBA" id="ARBA00004418"/>
    </source>
</evidence>
<dbReference type="Pfam" id="PF03150">
    <property type="entry name" value="CCP_MauG"/>
    <property type="match status" value="1"/>
</dbReference>
<evidence type="ECO:0000256" key="5">
    <source>
        <dbReference type="ARBA" id="ARBA00022723"/>
    </source>
</evidence>
<dbReference type="InterPro" id="IPR051395">
    <property type="entry name" value="Cytochrome_c_Peroxidase/MauG"/>
</dbReference>
<keyword evidence="5 14" id="KW-0479">Metal-binding</keyword>
<keyword evidence="6" id="KW-0732">Signal</keyword>
<proteinExistence type="predicted"/>
<evidence type="ECO:0000256" key="3">
    <source>
        <dbReference type="ARBA" id="ARBA00022448"/>
    </source>
</evidence>